<name>A0A1T5JTN6_9MICO</name>
<evidence type="ECO:0000313" key="2">
    <source>
        <dbReference type="Proteomes" id="UP000190857"/>
    </source>
</evidence>
<dbReference type="Proteomes" id="UP000190857">
    <property type="component" value="Unassembled WGS sequence"/>
</dbReference>
<accession>A0A1T5JTN6</accession>
<gene>
    <name evidence="1" type="ORF">SAMN06309945_1852</name>
</gene>
<protein>
    <submittedName>
        <fullName evidence="1">Uncharacterized protein</fullName>
    </submittedName>
</protein>
<reference evidence="1 2" key="1">
    <citation type="submission" date="2017-02" db="EMBL/GenBank/DDBJ databases">
        <authorList>
            <person name="Peterson S.W."/>
        </authorList>
    </citation>
    <scope>NUCLEOTIDE SEQUENCE [LARGE SCALE GENOMIC DNA]</scope>
    <source>
        <strain evidence="1 2">VKM Ac-2059</strain>
    </source>
</reference>
<proteinExistence type="predicted"/>
<sequence length="55" mass="6340">MFYPSKRARIFDFLRDDVSFVTDGTETVLTSISEQFMLGFPPEKLLTMDKRGPHA</sequence>
<dbReference type="EMBL" id="FUZP01000001">
    <property type="protein sequence ID" value="SKC54724.1"/>
    <property type="molecule type" value="Genomic_DNA"/>
</dbReference>
<evidence type="ECO:0000313" key="1">
    <source>
        <dbReference type="EMBL" id="SKC54724.1"/>
    </source>
</evidence>
<organism evidence="1 2">
    <name type="scientific">Okibacterium fritillariae</name>
    <dbReference type="NCBI Taxonomy" id="123320"/>
    <lineage>
        <taxon>Bacteria</taxon>
        <taxon>Bacillati</taxon>
        <taxon>Actinomycetota</taxon>
        <taxon>Actinomycetes</taxon>
        <taxon>Micrococcales</taxon>
        <taxon>Microbacteriaceae</taxon>
        <taxon>Okibacterium</taxon>
    </lineage>
</organism>
<keyword evidence="2" id="KW-1185">Reference proteome</keyword>
<dbReference type="STRING" id="123320.SAMN06309945_1852"/>
<dbReference type="AlphaFoldDB" id="A0A1T5JTN6"/>